<dbReference type="RefSeq" id="WP_344671425.1">
    <property type="nucleotide sequence ID" value="NZ_BAAAQN010000081.1"/>
</dbReference>
<organism evidence="1 2">
    <name type="scientific">Catenulispora yoronensis</name>
    <dbReference type="NCBI Taxonomy" id="450799"/>
    <lineage>
        <taxon>Bacteria</taxon>
        <taxon>Bacillati</taxon>
        <taxon>Actinomycetota</taxon>
        <taxon>Actinomycetes</taxon>
        <taxon>Catenulisporales</taxon>
        <taxon>Catenulisporaceae</taxon>
        <taxon>Catenulispora</taxon>
    </lineage>
</organism>
<protein>
    <recommendedName>
        <fullName evidence="3">Aminoglycoside phosphotransferase domain-containing protein</fullName>
    </recommendedName>
</protein>
<accession>A0ABP5H689</accession>
<dbReference type="Proteomes" id="UP001500751">
    <property type="component" value="Unassembled WGS sequence"/>
</dbReference>
<comment type="caution">
    <text evidence="1">The sequence shown here is derived from an EMBL/GenBank/DDBJ whole genome shotgun (WGS) entry which is preliminary data.</text>
</comment>
<evidence type="ECO:0000313" key="1">
    <source>
        <dbReference type="EMBL" id="GAA2061061.1"/>
    </source>
</evidence>
<evidence type="ECO:0000313" key="2">
    <source>
        <dbReference type="Proteomes" id="UP001500751"/>
    </source>
</evidence>
<dbReference type="EMBL" id="BAAAQN010000081">
    <property type="protein sequence ID" value="GAA2061061.1"/>
    <property type="molecule type" value="Genomic_DNA"/>
</dbReference>
<proteinExistence type="predicted"/>
<name>A0ABP5H689_9ACTN</name>
<keyword evidence="2" id="KW-1185">Reference proteome</keyword>
<gene>
    <name evidence="1" type="ORF">GCM10009839_84980</name>
</gene>
<sequence length="266" mass="30161">MLDEDMAEASESDLHEAAQRLGLVLTGPPVRSFFSVGSKARRDEDNYWLRVRRAHLLTWTPRRLGYVESTAVHGVPKPVVIDSTQWFDAPNIVRAEVLSFVPATVISPSLHLKTVPALSDTWWSALSDAVKNLADTPTLRDTAHVLDDVPFLRRFYGREIPEPTDWATEHEDPHWANITGPDLHILDWDFWGRQPRGFTVAGLYCTSLGVPDVSDRLLQEFPGLLNSPSGKWSILYHLWYRRKGLPSFLAWERAATVARSILRDLT</sequence>
<reference evidence="2" key="1">
    <citation type="journal article" date="2019" name="Int. J. Syst. Evol. Microbiol.">
        <title>The Global Catalogue of Microorganisms (GCM) 10K type strain sequencing project: providing services to taxonomists for standard genome sequencing and annotation.</title>
        <authorList>
            <consortium name="The Broad Institute Genomics Platform"/>
            <consortium name="The Broad Institute Genome Sequencing Center for Infectious Disease"/>
            <person name="Wu L."/>
            <person name="Ma J."/>
        </authorList>
    </citation>
    <scope>NUCLEOTIDE SEQUENCE [LARGE SCALE GENOMIC DNA]</scope>
    <source>
        <strain evidence="2">JCM 16014</strain>
    </source>
</reference>
<evidence type="ECO:0008006" key="3">
    <source>
        <dbReference type="Google" id="ProtNLM"/>
    </source>
</evidence>